<evidence type="ECO:0000256" key="7">
    <source>
        <dbReference type="ARBA" id="ARBA00023316"/>
    </source>
</evidence>
<dbReference type="GO" id="GO:0071555">
    <property type="term" value="P:cell wall organization"/>
    <property type="evidence" value="ECO:0007669"/>
    <property type="project" value="UniProtKB-KW"/>
</dbReference>
<evidence type="ECO:0000313" key="9">
    <source>
        <dbReference type="Proteomes" id="UP001415857"/>
    </source>
</evidence>
<proteinExistence type="predicted"/>
<evidence type="ECO:0000256" key="4">
    <source>
        <dbReference type="ARBA" id="ARBA00022692"/>
    </source>
</evidence>
<dbReference type="GO" id="GO:0016760">
    <property type="term" value="F:cellulose synthase (UDP-forming) activity"/>
    <property type="evidence" value="ECO:0007669"/>
    <property type="project" value="InterPro"/>
</dbReference>
<keyword evidence="2" id="KW-0328">Glycosyltransferase</keyword>
<dbReference type="GO" id="GO:0030244">
    <property type="term" value="P:cellulose biosynthetic process"/>
    <property type="evidence" value="ECO:0007669"/>
    <property type="project" value="InterPro"/>
</dbReference>
<evidence type="ECO:0000256" key="6">
    <source>
        <dbReference type="ARBA" id="ARBA00023136"/>
    </source>
</evidence>
<dbReference type="InterPro" id="IPR005150">
    <property type="entry name" value="Cellulose_synth"/>
</dbReference>
<dbReference type="Proteomes" id="UP001415857">
    <property type="component" value="Unassembled WGS sequence"/>
</dbReference>
<dbReference type="EMBL" id="JBBPBK010000007">
    <property type="protein sequence ID" value="KAK9281332.1"/>
    <property type="molecule type" value="Genomic_DNA"/>
</dbReference>
<dbReference type="InterPro" id="IPR029044">
    <property type="entry name" value="Nucleotide-diphossugar_trans"/>
</dbReference>
<dbReference type="AlphaFoldDB" id="A0AAP0WVY2"/>
<keyword evidence="6" id="KW-0472">Membrane</keyword>
<keyword evidence="4" id="KW-0812">Transmembrane</keyword>
<protein>
    <submittedName>
        <fullName evidence="8">Uncharacterized protein</fullName>
    </submittedName>
</protein>
<evidence type="ECO:0000256" key="5">
    <source>
        <dbReference type="ARBA" id="ARBA00022989"/>
    </source>
</evidence>
<accession>A0AAP0WVY2</accession>
<evidence type="ECO:0000256" key="3">
    <source>
        <dbReference type="ARBA" id="ARBA00022679"/>
    </source>
</evidence>
<comment type="subcellular location">
    <subcellularLocation>
        <location evidence="1">Endomembrane system</location>
        <topology evidence="1">Multi-pass membrane protein</topology>
    </subcellularLocation>
</comment>
<evidence type="ECO:0000313" key="8">
    <source>
        <dbReference type="EMBL" id="KAK9281332.1"/>
    </source>
</evidence>
<sequence>MASSPISESLSMAIRICLSLFERDQVVFSFSSTSVQLTFCYDSKFEAASSGSRTYTRQTTLLLLSLPQCLHSSLLIHTFLLQERLCQWKLAREKLLYKTRSQEEIPDMHDFCSVDEVELQQIEVDHESRQVLSRKVDTLKYGISSTFCKERRLMKRQYESFKIQINGLIAKFQDVPTTGWKMKDGTPWPGNDSTNHPGMMQVRVSALLTNGAYILNLDCGQYISNSRAFLEAMCFLMDPSNKKICYVQFSQRFDGIDANDRYANHNTIFYDVNLKALDGIQGPIYVGTGCFFSRKALYGYDPSSETKMLNTSCSGSGKLSSLDNQWSLFFCSCY</sequence>
<keyword evidence="5" id="KW-1133">Transmembrane helix</keyword>
<name>A0AAP0WVY2_LIQFO</name>
<comment type="caution">
    <text evidence="8">The sequence shown here is derived from an EMBL/GenBank/DDBJ whole genome shotgun (WGS) entry which is preliminary data.</text>
</comment>
<dbReference type="Pfam" id="PF03552">
    <property type="entry name" value="Cellulose_synt"/>
    <property type="match status" value="1"/>
</dbReference>
<reference evidence="8 9" key="1">
    <citation type="journal article" date="2024" name="Plant J.">
        <title>Genome sequences and population genomics reveal climatic adaptation and genomic divergence between two closely related sweetgum species.</title>
        <authorList>
            <person name="Xu W.Q."/>
            <person name="Ren C.Q."/>
            <person name="Zhang X.Y."/>
            <person name="Comes H.P."/>
            <person name="Liu X.H."/>
            <person name="Li Y.G."/>
            <person name="Kettle C.J."/>
            <person name="Jalonen R."/>
            <person name="Gaisberger H."/>
            <person name="Ma Y.Z."/>
            <person name="Qiu Y.X."/>
        </authorList>
    </citation>
    <scope>NUCLEOTIDE SEQUENCE [LARGE SCALE GENOMIC DNA]</scope>
    <source>
        <strain evidence="8">Hangzhou</strain>
    </source>
</reference>
<organism evidence="8 9">
    <name type="scientific">Liquidambar formosana</name>
    <name type="common">Formosan gum</name>
    <dbReference type="NCBI Taxonomy" id="63359"/>
    <lineage>
        <taxon>Eukaryota</taxon>
        <taxon>Viridiplantae</taxon>
        <taxon>Streptophyta</taxon>
        <taxon>Embryophyta</taxon>
        <taxon>Tracheophyta</taxon>
        <taxon>Spermatophyta</taxon>
        <taxon>Magnoliopsida</taxon>
        <taxon>eudicotyledons</taxon>
        <taxon>Gunneridae</taxon>
        <taxon>Pentapetalae</taxon>
        <taxon>Saxifragales</taxon>
        <taxon>Altingiaceae</taxon>
        <taxon>Liquidambar</taxon>
    </lineage>
</organism>
<dbReference type="PANTHER" id="PTHR13301">
    <property type="entry name" value="X-BOX TRANSCRIPTION FACTOR-RELATED"/>
    <property type="match status" value="1"/>
</dbReference>
<dbReference type="Gene3D" id="3.90.550.10">
    <property type="entry name" value="Spore Coat Polysaccharide Biosynthesis Protein SpsA, Chain A"/>
    <property type="match status" value="1"/>
</dbReference>
<keyword evidence="3" id="KW-0808">Transferase</keyword>
<gene>
    <name evidence="8" type="ORF">L1049_004231</name>
</gene>
<evidence type="ECO:0000256" key="2">
    <source>
        <dbReference type="ARBA" id="ARBA00022676"/>
    </source>
</evidence>
<dbReference type="GO" id="GO:0016020">
    <property type="term" value="C:membrane"/>
    <property type="evidence" value="ECO:0007669"/>
    <property type="project" value="InterPro"/>
</dbReference>
<keyword evidence="9" id="KW-1185">Reference proteome</keyword>
<dbReference type="GO" id="GO:0012505">
    <property type="term" value="C:endomembrane system"/>
    <property type="evidence" value="ECO:0007669"/>
    <property type="project" value="UniProtKB-SubCell"/>
</dbReference>
<keyword evidence="7" id="KW-0961">Cell wall biogenesis/degradation</keyword>
<evidence type="ECO:0000256" key="1">
    <source>
        <dbReference type="ARBA" id="ARBA00004127"/>
    </source>
</evidence>